<reference evidence="4 5" key="1">
    <citation type="journal article" date="2016" name="Mol. Biol. Evol.">
        <title>Comparative Genomics of Early-Diverging Mushroom-Forming Fungi Provides Insights into the Origins of Lignocellulose Decay Capabilities.</title>
        <authorList>
            <person name="Nagy L.G."/>
            <person name="Riley R."/>
            <person name="Tritt A."/>
            <person name="Adam C."/>
            <person name="Daum C."/>
            <person name="Floudas D."/>
            <person name="Sun H."/>
            <person name="Yadav J.S."/>
            <person name="Pangilinan J."/>
            <person name="Larsson K.H."/>
            <person name="Matsuura K."/>
            <person name="Barry K."/>
            <person name="Labutti K."/>
            <person name="Kuo R."/>
            <person name="Ohm R.A."/>
            <person name="Bhattacharya S.S."/>
            <person name="Shirouzu T."/>
            <person name="Yoshinaga Y."/>
            <person name="Martin F.M."/>
            <person name="Grigoriev I.V."/>
            <person name="Hibbett D.S."/>
        </authorList>
    </citation>
    <scope>NUCLEOTIDE SEQUENCE [LARGE SCALE GENOMIC DNA]</scope>
    <source>
        <strain evidence="4 5">HHB12029</strain>
    </source>
</reference>
<dbReference type="InterPro" id="IPR002164">
    <property type="entry name" value="NAP_family"/>
</dbReference>
<dbReference type="EMBL" id="KV425899">
    <property type="protein sequence ID" value="KZW00659.1"/>
    <property type="molecule type" value="Genomic_DNA"/>
</dbReference>
<feature type="region of interest" description="Disordered" evidence="3">
    <location>
        <begin position="230"/>
        <end position="266"/>
    </location>
</feature>
<sequence>MAAKKRSEPGSDKEKDPNGDINLSPADVEKLKDLQKDFARVELLLDRRAIKDLQPLYEKRRAVLKTIPKFWPQALFNCQQFGLHALLDEDRDALSYLEDLWIERDAVEPRVFTVEFHFKENPYFSDAVVKKVYKYVPEAGSDASPDADGLTKAAFDFDWDEHVKPQATQIAWKDDAHNLVKKHPWVQSEEDEELPEDAGSVFNYFVREADPFGLAEVLGMEVFPDAVAYFNGEDDDDDITDSDEEADDDGAEEIDLDQPKKKKVKA</sequence>
<gene>
    <name evidence="4" type="ORF">EXIGLDRAFT_830555</name>
</gene>
<name>A0A165NF90_EXIGL</name>
<dbReference type="GO" id="GO:0006334">
    <property type="term" value="P:nucleosome assembly"/>
    <property type="evidence" value="ECO:0007669"/>
    <property type="project" value="InterPro"/>
</dbReference>
<dbReference type="FunCoup" id="A0A165NF90">
    <property type="interactions" value="154"/>
</dbReference>
<organism evidence="4 5">
    <name type="scientific">Exidia glandulosa HHB12029</name>
    <dbReference type="NCBI Taxonomy" id="1314781"/>
    <lineage>
        <taxon>Eukaryota</taxon>
        <taxon>Fungi</taxon>
        <taxon>Dikarya</taxon>
        <taxon>Basidiomycota</taxon>
        <taxon>Agaricomycotina</taxon>
        <taxon>Agaricomycetes</taxon>
        <taxon>Auriculariales</taxon>
        <taxon>Exidiaceae</taxon>
        <taxon>Exidia</taxon>
    </lineage>
</organism>
<dbReference type="InterPro" id="IPR037231">
    <property type="entry name" value="NAP-like_sf"/>
</dbReference>
<dbReference type="InParanoid" id="A0A165NF90"/>
<evidence type="ECO:0000313" key="5">
    <source>
        <dbReference type="Proteomes" id="UP000077266"/>
    </source>
</evidence>
<dbReference type="PANTHER" id="PTHR11875">
    <property type="entry name" value="TESTIS-SPECIFIC Y-ENCODED PROTEIN"/>
    <property type="match status" value="1"/>
</dbReference>
<evidence type="ECO:0000313" key="4">
    <source>
        <dbReference type="EMBL" id="KZW00659.1"/>
    </source>
</evidence>
<dbReference type="Gene3D" id="3.30.1120.90">
    <property type="entry name" value="Nucleosome assembly protein"/>
    <property type="match status" value="1"/>
</dbReference>
<dbReference type="SUPFAM" id="SSF143113">
    <property type="entry name" value="NAP-like"/>
    <property type="match status" value="1"/>
</dbReference>
<feature type="region of interest" description="Disordered" evidence="3">
    <location>
        <begin position="1"/>
        <end position="26"/>
    </location>
</feature>
<evidence type="ECO:0000256" key="1">
    <source>
        <dbReference type="ARBA" id="ARBA00009947"/>
    </source>
</evidence>
<evidence type="ECO:0008006" key="6">
    <source>
        <dbReference type="Google" id="ProtNLM"/>
    </source>
</evidence>
<feature type="compositionally biased region" description="Basic and acidic residues" evidence="3">
    <location>
        <begin position="1"/>
        <end position="18"/>
    </location>
</feature>
<dbReference type="OrthoDB" id="19419at2759"/>
<dbReference type="GO" id="GO:0005634">
    <property type="term" value="C:nucleus"/>
    <property type="evidence" value="ECO:0007669"/>
    <property type="project" value="InterPro"/>
</dbReference>
<dbReference type="AlphaFoldDB" id="A0A165NF90"/>
<dbReference type="STRING" id="1314781.A0A165NF90"/>
<protein>
    <recommendedName>
        <fullName evidence="6">NAP-domain-containing protein</fullName>
    </recommendedName>
</protein>
<comment type="similarity">
    <text evidence="1 2">Belongs to the nucleosome assembly protein (NAP) family.</text>
</comment>
<feature type="compositionally biased region" description="Acidic residues" evidence="3">
    <location>
        <begin position="232"/>
        <end position="256"/>
    </location>
</feature>
<evidence type="ECO:0000256" key="2">
    <source>
        <dbReference type="RuleBase" id="RU003876"/>
    </source>
</evidence>
<evidence type="ECO:0000256" key="3">
    <source>
        <dbReference type="SAM" id="MobiDB-lite"/>
    </source>
</evidence>
<keyword evidence="5" id="KW-1185">Reference proteome</keyword>
<proteinExistence type="inferred from homology"/>
<dbReference type="Proteomes" id="UP000077266">
    <property type="component" value="Unassembled WGS sequence"/>
</dbReference>
<dbReference type="Pfam" id="PF00956">
    <property type="entry name" value="NAP"/>
    <property type="match status" value="1"/>
</dbReference>
<accession>A0A165NF90</accession>